<keyword evidence="5 9" id="KW-0812">Transmembrane</keyword>
<dbReference type="Pfam" id="PF01758">
    <property type="entry name" value="SBF"/>
    <property type="match status" value="1"/>
</dbReference>
<evidence type="ECO:0000256" key="1">
    <source>
        <dbReference type="ARBA" id="ARBA00004651"/>
    </source>
</evidence>
<organism evidence="10 11">
    <name type="scientific">Maudiozyma exigua</name>
    <name type="common">Yeast</name>
    <name type="synonym">Kazachstania exigua</name>
    <dbReference type="NCBI Taxonomy" id="34358"/>
    <lineage>
        <taxon>Eukaryota</taxon>
        <taxon>Fungi</taxon>
        <taxon>Dikarya</taxon>
        <taxon>Ascomycota</taxon>
        <taxon>Saccharomycotina</taxon>
        <taxon>Saccharomycetes</taxon>
        <taxon>Saccharomycetales</taxon>
        <taxon>Saccharomycetaceae</taxon>
        <taxon>Maudiozyma</taxon>
    </lineage>
</organism>
<evidence type="ECO:0000256" key="2">
    <source>
        <dbReference type="ARBA" id="ARBA00010110"/>
    </source>
</evidence>
<dbReference type="PANTHER" id="PTHR43057:SF1">
    <property type="entry name" value="ARSENICAL-RESISTANCE PROTEIN 3"/>
    <property type="match status" value="1"/>
</dbReference>
<feature type="transmembrane region" description="Helical" evidence="9">
    <location>
        <begin position="56"/>
        <end position="79"/>
    </location>
</feature>
<evidence type="ECO:0008006" key="12">
    <source>
        <dbReference type="Google" id="ProtNLM"/>
    </source>
</evidence>
<sequence>MALVQKKNSSTLWSSILKNLSWTDRILPFTIISSIIIGLVVSEYCKDARKYFDSSTSTTFVGVSIPLVIGMIVMMLPPLCRVEWEMLWSYIRKPDIRRPIIYSLVANWIICPFLMFGLAWLVLFKEPEYREGVIMIGMARCIAMVITWNQVAGGDNTLCVVLVIINSVFQMILYGPYQIFFCYVITGGSYTNVTTLYSDVAKSVGVFLGIPLAAGFVIRFTSFLFFGKQTFMKKILPFINPWGFIGFHFTIIVIFLGNGHNFLHHIGSAFLCFIPLTLYFLIAWFGCFFIMRILTKSGKSSNYIDSGDETETEIECNCEKQKLIEGTSYGKNTCDANYAITMTQCFTTASNNFELSLAVAVSLYGNGSKQAIAATFGPLLEVPILLILSILSRYFEHKFMWSNSNNIIEEEEEEEEDEEDTTEDNSSEF</sequence>
<comment type="subcellular location">
    <subcellularLocation>
        <location evidence="1">Cell membrane</location>
        <topology evidence="1">Multi-pass membrane protein</topology>
    </subcellularLocation>
</comment>
<evidence type="ECO:0000256" key="6">
    <source>
        <dbReference type="ARBA" id="ARBA00022989"/>
    </source>
</evidence>
<dbReference type="GO" id="GO:0015105">
    <property type="term" value="F:arsenite transmembrane transporter activity"/>
    <property type="evidence" value="ECO:0007669"/>
    <property type="project" value="TreeGrafter"/>
</dbReference>
<evidence type="ECO:0000256" key="7">
    <source>
        <dbReference type="ARBA" id="ARBA00023136"/>
    </source>
</evidence>
<evidence type="ECO:0000256" key="4">
    <source>
        <dbReference type="ARBA" id="ARBA00022475"/>
    </source>
</evidence>
<keyword evidence="3" id="KW-0813">Transport</keyword>
<evidence type="ECO:0000256" key="8">
    <source>
        <dbReference type="SAM" id="MobiDB-lite"/>
    </source>
</evidence>
<dbReference type="InterPro" id="IPR002657">
    <property type="entry name" value="BilAc:Na_symport/Acr3"/>
</dbReference>
<dbReference type="GO" id="GO:0005886">
    <property type="term" value="C:plasma membrane"/>
    <property type="evidence" value="ECO:0007669"/>
    <property type="project" value="UniProtKB-SubCell"/>
</dbReference>
<dbReference type="Proteomes" id="UP000750334">
    <property type="component" value="Unassembled WGS sequence"/>
</dbReference>
<dbReference type="AlphaFoldDB" id="A0A9P7BCG4"/>
<evidence type="ECO:0000313" key="10">
    <source>
        <dbReference type="EMBL" id="KAG0669702.1"/>
    </source>
</evidence>
<protein>
    <recommendedName>
        <fullName evidence="12">Arsenical-resistance protein</fullName>
    </recommendedName>
</protein>
<feature type="transmembrane region" description="Helical" evidence="9">
    <location>
        <begin position="160"/>
        <end position="186"/>
    </location>
</feature>
<dbReference type="OrthoDB" id="187348at2759"/>
<accession>A0A9P7BCG4</accession>
<feature type="transmembrane region" description="Helical" evidence="9">
    <location>
        <begin position="129"/>
        <end position="148"/>
    </location>
</feature>
<name>A0A9P7BCG4_MAUEX</name>
<keyword evidence="6 9" id="KW-1133">Transmembrane helix</keyword>
<feature type="transmembrane region" description="Helical" evidence="9">
    <location>
        <begin position="26"/>
        <end position="44"/>
    </location>
</feature>
<dbReference type="PANTHER" id="PTHR43057">
    <property type="entry name" value="ARSENITE EFFLUX TRANSPORTER"/>
    <property type="match status" value="1"/>
</dbReference>
<feature type="transmembrane region" description="Helical" evidence="9">
    <location>
        <begin position="100"/>
        <end position="123"/>
    </location>
</feature>
<dbReference type="GO" id="GO:0015297">
    <property type="term" value="F:antiporter activity"/>
    <property type="evidence" value="ECO:0007669"/>
    <property type="project" value="InterPro"/>
</dbReference>
<dbReference type="NCBIfam" id="TIGR00832">
    <property type="entry name" value="acr3"/>
    <property type="match status" value="1"/>
</dbReference>
<dbReference type="EMBL" id="PUHR01000035">
    <property type="protein sequence ID" value="KAG0669702.1"/>
    <property type="molecule type" value="Genomic_DNA"/>
</dbReference>
<gene>
    <name evidence="10" type="ORF">C6P45_003445</name>
</gene>
<evidence type="ECO:0000256" key="9">
    <source>
        <dbReference type="SAM" id="Phobius"/>
    </source>
</evidence>
<feature type="transmembrane region" description="Helical" evidence="9">
    <location>
        <begin position="206"/>
        <end position="226"/>
    </location>
</feature>
<dbReference type="GO" id="GO:0015104">
    <property type="term" value="F:antimonite transmembrane transporter activity"/>
    <property type="evidence" value="ECO:0007669"/>
    <property type="project" value="TreeGrafter"/>
</dbReference>
<evidence type="ECO:0000256" key="3">
    <source>
        <dbReference type="ARBA" id="ARBA00022448"/>
    </source>
</evidence>
<comment type="similarity">
    <text evidence="2">Belongs to the arsenical resistance-3 (ACR3) (TC 2.A.59) family.</text>
</comment>
<feature type="transmembrane region" description="Helical" evidence="9">
    <location>
        <begin position="268"/>
        <end position="291"/>
    </location>
</feature>
<keyword evidence="7 9" id="KW-0472">Membrane</keyword>
<dbReference type="InterPro" id="IPR004706">
    <property type="entry name" value="Arsenical-R_Acr3"/>
</dbReference>
<comment type="caution">
    <text evidence="10">The sequence shown here is derived from an EMBL/GenBank/DDBJ whole genome shotgun (WGS) entry which is preliminary data.</text>
</comment>
<keyword evidence="11" id="KW-1185">Reference proteome</keyword>
<feature type="region of interest" description="Disordered" evidence="8">
    <location>
        <begin position="406"/>
        <end position="429"/>
    </location>
</feature>
<proteinExistence type="inferred from homology"/>
<keyword evidence="4" id="KW-1003">Cell membrane</keyword>
<evidence type="ECO:0000313" key="11">
    <source>
        <dbReference type="Proteomes" id="UP000750334"/>
    </source>
</evidence>
<dbReference type="Gene3D" id="1.20.1530.20">
    <property type="match status" value="1"/>
</dbReference>
<feature type="compositionally biased region" description="Acidic residues" evidence="8">
    <location>
        <begin position="408"/>
        <end position="429"/>
    </location>
</feature>
<reference evidence="10 11" key="1">
    <citation type="submission" date="2020-11" db="EMBL/GenBank/DDBJ databases">
        <title>Kefir isolates.</title>
        <authorList>
            <person name="Marcisauskas S."/>
            <person name="Kim Y."/>
            <person name="Blasche S."/>
        </authorList>
    </citation>
    <scope>NUCLEOTIDE SEQUENCE [LARGE SCALE GENOMIC DNA]</scope>
    <source>
        <strain evidence="10 11">OG2</strain>
    </source>
</reference>
<evidence type="ECO:0000256" key="5">
    <source>
        <dbReference type="ARBA" id="ARBA00022692"/>
    </source>
</evidence>
<dbReference type="InterPro" id="IPR038770">
    <property type="entry name" value="Na+/solute_symporter_sf"/>
</dbReference>
<feature type="transmembrane region" description="Helical" evidence="9">
    <location>
        <begin position="238"/>
        <end position="256"/>
    </location>
</feature>